<evidence type="ECO:0000313" key="2">
    <source>
        <dbReference type="EMBL" id="GAA2498891.1"/>
    </source>
</evidence>
<evidence type="ECO:0000313" key="3">
    <source>
        <dbReference type="Proteomes" id="UP001499942"/>
    </source>
</evidence>
<dbReference type="Proteomes" id="UP001499942">
    <property type="component" value="Unassembled WGS sequence"/>
</dbReference>
<sequence>MDPRVRIAARDYRGGPALSGPTLPAATGLPSVPSLVLVGAVAPGHPLSTAETRPGCRATTSTRPGPAPAPGAGGTRHGVRDPAGR</sequence>
<keyword evidence="3" id="KW-1185">Reference proteome</keyword>
<accession>A0ABP5ZQ84</accession>
<dbReference type="EMBL" id="BAAASR010000018">
    <property type="protein sequence ID" value="GAA2498891.1"/>
    <property type="molecule type" value="Genomic_DNA"/>
</dbReference>
<reference evidence="3" key="1">
    <citation type="journal article" date="2019" name="Int. J. Syst. Evol. Microbiol.">
        <title>The Global Catalogue of Microorganisms (GCM) 10K type strain sequencing project: providing services to taxonomists for standard genome sequencing and annotation.</title>
        <authorList>
            <consortium name="The Broad Institute Genomics Platform"/>
            <consortium name="The Broad Institute Genome Sequencing Center for Infectious Disease"/>
            <person name="Wu L."/>
            <person name="Ma J."/>
        </authorList>
    </citation>
    <scope>NUCLEOTIDE SEQUENCE [LARGE SCALE GENOMIC DNA]</scope>
    <source>
        <strain evidence="3">JCM 5062</strain>
    </source>
</reference>
<feature type="region of interest" description="Disordered" evidence="1">
    <location>
        <begin position="1"/>
        <end position="22"/>
    </location>
</feature>
<comment type="caution">
    <text evidence="2">The sequence shown here is derived from an EMBL/GenBank/DDBJ whole genome shotgun (WGS) entry which is preliminary data.</text>
</comment>
<protein>
    <submittedName>
        <fullName evidence="2">Uncharacterized protein</fullName>
    </submittedName>
</protein>
<evidence type="ECO:0000256" key="1">
    <source>
        <dbReference type="SAM" id="MobiDB-lite"/>
    </source>
</evidence>
<proteinExistence type="predicted"/>
<organism evidence="2 3">
    <name type="scientific">Streptomyces gobitricini</name>
    <dbReference type="NCBI Taxonomy" id="68211"/>
    <lineage>
        <taxon>Bacteria</taxon>
        <taxon>Bacillati</taxon>
        <taxon>Actinomycetota</taxon>
        <taxon>Actinomycetes</taxon>
        <taxon>Kitasatosporales</taxon>
        <taxon>Streptomycetaceae</taxon>
        <taxon>Streptomyces</taxon>
    </lineage>
</organism>
<gene>
    <name evidence="2" type="ORF">GCM10010393_33940</name>
</gene>
<feature type="region of interest" description="Disordered" evidence="1">
    <location>
        <begin position="45"/>
        <end position="85"/>
    </location>
</feature>
<name>A0ABP5ZQ84_9ACTN</name>
<feature type="compositionally biased region" description="Basic and acidic residues" evidence="1">
    <location>
        <begin position="1"/>
        <end position="13"/>
    </location>
</feature>